<dbReference type="STRING" id="341454.A0A4S2MRJ8"/>
<dbReference type="Pfam" id="PF17119">
    <property type="entry name" value="MMU163"/>
    <property type="match status" value="2"/>
</dbReference>
<dbReference type="PANTHER" id="PTHR31094:SF2">
    <property type="entry name" value="RIKEN CDNA 2310061I04 GENE"/>
    <property type="match status" value="1"/>
</dbReference>
<feature type="compositionally biased region" description="Low complexity" evidence="1">
    <location>
        <begin position="68"/>
        <end position="93"/>
    </location>
</feature>
<feature type="compositionally biased region" description="Low complexity" evidence="1">
    <location>
        <begin position="269"/>
        <end position="281"/>
    </location>
</feature>
<gene>
    <name evidence="2" type="ORF">EX30DRAFT_366483</name>
</gene>
<name>A0A4S2MRJ8_9PEZI</name>
<dbReference type="EMBL" id="ML220149">
    <property type="protein sequence ID" value="TGZ77768.1"/>
    <property type="molecule type" value="Genomic_DNA"/>
</dbReference>
<feature type="region of interest" description="Disordered" evidence="1">
    <location>
        <begin position="266"/>
        <end position="290"/>
    </location>
</feature>
<keyword evidence="3" id="KW-1185">Reference proteome</keyword>
<evidence type="ECO:0000313" key="2">
    <source>
        <dbReference type="EMBL" id="TGZ77768.1"/>
    </source>
</evidence>
<feature type="compositionally biased region" description="Basic and acidic residues" evidence="1">
    <location>
        <begin position="139"/>
        <end position="148"/>
    </location>
</feature>
<feature type="compositionally biased region" description="Basic and acidic residues" evidence="1">
    <location>
        <begin position="96"/>
        <end position="113"/>
    </location>
</feature>
<reference evidence="2 3" key="1">
    <citation type="submission" date="2019-04" db="EMBL/GenBank/DDBJ databases">
        <title>Comparative genomics and transcriptomics to analyze fruiting body development in filamentous ascomycetes.</title>
        <authorList>
            <consortium name="DOE Joint Genome Institute"/>
            <person name="Lutkenhaus R."/>
            <person name="Traeger S."/>
            <person name="Breuer J."/>
            <person name="Kuo A."/>
            <person name="Lipzen A."/>
            <person name="Pangilinan J."/>
            <person name="Dilworth D."/>
            <person name="Sandor L."/>
            <person name="Poggeler S."/>
            <person name="Barry K."/>
            <person name="Grigoriev I.V."/>
            <person name="Nowrousian M."/>
        </authorList>
    </citation>
    <scope>NUCLEOTIDE SEQUENCE [LARGE SCALE GENOMIC DNA]</scope>
    <source>
        <strain evidence="2 3">CBS 389.68</strain>
    </source>
</reference>
<dbReference type="Proteomes" id="UP000298138">
    <property type="component" value="Unassembled WGS sequence"/>
</dbReference>
<feature type="region of interest" description="Disordered" evidence="1">
    <location>
        <begin position="1"/>
        <end position="174"/>
    </location>
</feature>
<dbReference type="PANTHER" id="PTHR31094">
    <property type="entry name" value="RIKEN CDNA 2310061I04 GENE"/>
    <property type="match status" value="1"/>
</dbReference>
<dbReference type="InterPro" id="IPR031342">
    <property type="entry name" value="Mug163-like"/>
</dbReference>
<dbReference type="InParanoid" id="A0A4S2MRJ8"/>
<organism evidence="2 3">
    <name type="scientific">Ascodesmis nigricans</name>
    <dbReference type="NCBI Taxonomy" id="341454"/>
    <lineage>
        <taxon>Eukaryota</taxon>
        <taxon>Fungi</taxon>
        <taxon>Dikarya</taxon>
        <taxon>Ascomycota</taxon>
        <taxon>Pezizomycotina</taxon>
        <taxon>Pezizomycetes</taxon>
        <taxon>Pezizales</taxon>
        <taxon>Ascodesmidaceae</taxon>
        <taxon>Ascodesmis</taxon>
    </lineage>
</organism>
<feature type="compositionally biased region" description="Basic and acidic residues" evidence="1">
    <location>
        <begin position="157"/>
        <end position="174"/>
    </location>
</feature>
<dbReference type="AlphaFoldDB" id="A0A4S2MRJ8"/>
<proteinExistence type="predicted"/>
<sequence>MPPPPPVTSPLPHLLRTALRPRSTRLSPPHSQGHIRVLSRTLSTTPARPHYLTGTNTSATIPPTWFDSSHPSHPQQQSRGEATTTTNSVSSTSRDASVDEIRRSGLGWEKDSGVVRGHGNSRDNGRAPENGIKQSAPKVGEESERPSVAEEPEPDQEQQHRRYDPDHEPPDERTIQLGRTIRTLQTRMPTLLHSPLPTSILSPHISLQLFPSTHPDLPIVRGRVAYIAALWTSPVAWGHLPGSSTHLEVLSERMLPDERLKIRWRALPGRSSENNDSSTSTSGGGEEERAKEIHMGTTTAGDKSFQGIFIFEFDEYGRVVRHVIENAEEDESHVGGVITVTEWLMRAAKSGRLAGAGGKRLAWECRRGDKE</sequence>
<dbReference type="InterPro" id="IPR018790">
    <property type="entry name" value="DUF2358"/>
</dbReference>
<evidence type="ECO:0000313" key="3">
    <source>
        <dbReference type="Proteomes" id="UP000298138"/>
    </source>
</evidence>
<dbReference type="OrthoDB" id="5329385at2759"/>
<protein>
    <submittedName>
        <fullName evidence="2">Uncharacterized protein</fullName>
    </submittedName>
</protein>
<evidence type="ECO:0000256" key="1">
    <source>
        <dbReference type="SAM" id="MobiDB-lite"/>
    </source>
</evidence>
<accession>A0A4S2MRJ8</accession>